<dbReference type="AlphaFoldDB" id="A0A9Q0XGV9"/>
<evidence type="ECO:0000313" key="2">
    <source>
        <dbReference type="Proteomes" id="UP001142489"/>
    </source>
</evidence>
<gene>
    <name evidence="1" type="ORF">JRQ81_005975</name>
</gene>
<accession>A0A9Q0XGV9</accession>
<organism evidence="1 2">
    <name type="scientific">Phrynocephalus forsythii</name>
    <dbReference type="NCBI Taxonomy" id="171643"/>
    <lineage>
        <taxon>Eukaryota</taxon>
        <taxon>Metazoa</taxon>
        <taxon>Chordata</taxon>
        <taxon>Craniata</taxon>
        <taxon>Vertebrata</taxon>
        <taxon>Euteleostomi</taxon>
        <taxon>Lepidosauria</taxon>
        <taxon>Squamata</taxon>
        <taxon>Bifurcata</taxon>
        <taxon>Unidentata</taxon>
        <taxon>Episquamata</taxon>
        <taxon>Toxicofera</taxon>
        <taxon>Iguania</taxon>
        <taxon>Acrodonta</taxon>
        <taxon>Agamidae</taxon>
        <taxon>Agaminae</taxon>
        <taxon>Phrynocephalus</taxon>
    </lineage>
</organism>
<reference evidence="1" key="1">
    <citation type="journal article" date="2023" name="DNA Res.">
        <title>Chromosome-level genome assembly of Phrynocephalus forsythii using third-generation DNA sequencing and Hi-C analysis.</title>
        <authorList>
            <person name="Qi Y."/>
            <person name="Zhao W."/>
            <person name="Zhao Y."/>
            <person name="Niu C."/>
            <person name="Cao S."/>
            <person name="Zhang Y."/>
        </authorList>
    </citation>
    <scope>NUCLEOTIDE SEQUENCE</scope>
    <source>
        <tissue evidence="1">Muscle</tissue>
    </source>
</reference>
<proteinExistence type="predicted"/>
<name>A0A9Q0XGV9_9SAUR</name>
<evidence type="ECO:0000313" key="1">
    <source>
        <dbReference type="EMBL" id="KAJ7314057.1"/>
    </source>
</evidence>
<comment type="caution">
    <text evidence="1">The sequence shown here is derived from an EMBL/GenBank/DDBJ whole genome shotgun (WGS) entry which is preliminary data.</text>
</comment>
<protein>
    <submittedName>
        <fullName evidence="1">Uncharacterized protein</fullName>
    </submittedName>
</protein>
<dbReference type="EMBL" id="JAPFRF010000012">
    <property type="protein sequence ID" value="KAJ7314057.1"/>
    <property type="molecule type" value="Genomic_DNA"/>
</dbReference>
<dbReference type="Proteomes" id="UP001142489">
    <property type="component" value="Unassembled WGS sequence"/>
</dbReference>
<sequence>MGGVVPTCPIGFSDKGSHETPYITVTCEISLIMWFHPLRYKRYEAKYFNPFIAANAFCFRLYHPSWRSMAGTGEVCPLAAAVSAPPPAAVTVLPMEGASVVSQALPTQPW</sequence>
<keyword evidence="2" id="KW-1185">Reference proteome</keyword>